<feature type="compositionally biased region" description="Low complexity" evidence="1">
    <location>
        <begin position="102"/>
        <end position="113"/>
    </location>
</feature>
<dbReference type="OMA" id="RCQNNIR"/>
<dbReference type="InterPro" id="IPR029063">
    <property type="entry name" value="SAM-dependent_MTases_sf"/>
</dbReference>
<dbReference type="AlphaFoldDB" id="A0A0D2PJU3"/>
<dbReference type="Pfam" id="PF10294">
    <property type="entry name" value="Methyltransf_16"/>
    <property type="match status" value="1"/>
</dbReference>
<dbReference type="EMBL" id="KN817521">
    <property type="protein sequence ID" value="KJA28651.1"/>
    <property type="molecule type" value="Genomic_DNA"/>
</dbReference>
<dbReference type="PANTHER" id="PTHR14614:SF130">
    <property type="entry name" value="PROTEIN-LYSINE N-METHYLTRANSFERASE EEF2KMT"/>
    <property type="match status" value="1"/>
</dbReference>
<evidence type="ECO:0000313" key="2">
    <source>
        <dbReference type="EMBL" id="KJA28651.1"/>
    </source>
</evidence>
<dbReference type="SUPFAM" id="SSF53335">
    <property type="entry name" value="S-adenosyl-L-methionine-dependent methyltransferases"/>
    <property type="match status" value="1"/>
</dbReference>
<dbReference type="GO" id="GO:0008757">
    <property type="term" value="F:S-adenosylmethionine-dependent methyltransferase activity"/>
    <property type="evidence" value="ECO:0007669"/>
    <property type="project" value="UniProtKB-ARBA"/>
</dbReference>
<dbReference type="OrthoDB" id="194386at2759"/>
<feature type="region of interest" description="Disordered" evidence="1">
    <location>
        <begin position="102"/>
        <end position="129"/>
    </location>
</feature>
<dbReference type="PANTHER" id="PTHR14614">
    <property type="entry name" value="HEPATOCELLULAR CARCINOMA-ASSOCIATED ANTIGEN"/>
    <property type="match status" value="1"/>
</dbReference>
<reference evidence="3" key="1">
    <citation type="submission" date="2014-04" db="EMBL/GenBank/DDBJ databases">
        <title>Evolutionary Origins and Diversification of the Mycorrhizal Mutualists.</title>
        <authorList>
            <consortium name="DOE Joint Genome Institute"/>
            <consortium name="Mycorrhizal Genomics Consortium"/>
            <person name="Kohler A."/>
            <person name="Kuo A."/>
            <person name="Nagy L.G."/>
            <person name="Floudas D."/>
            <person name="Copeland A."/>
            <person name="Barry K.W."/>
            <person name="Cichocki N."/>
            <person name="Veneault-Fourrey C."/>
            <person name="LaButti K."/>
            <person name="Lindquist E.A."/>
            <person name="Lipzen A."/>
            <person name="Lundell T."/>
            <person name="Morin E."/>
            <person name="Murat C."/>
            <person name="Riley R."/>
            <person name="Ohm R."/>
            <person name="Sun H."/>
            <person name="Tunlid A."/>
            <person name="Henrissat B."/>
            <person name="Grigoriev I.V."/>
            <person name="Hibbett D.S."/>
            <person name="Martin F."/>
        </authorList>
    </citation>
    <scope>NUCLEOTIDE SEQUENCE [LARGE SCALE GENOMIC DNA]</scope>
    <source>
        <strain evidence="3">FD-334 SS-4</strain>
    </source>
</reference>
<sequence>MHHQLFTLLRNYYALTPVNRLQLPLILPPNRINDFLVCEILINEHHQRYPPSPEYQKRFWKWAIAHLEELARVKTSGEDDEEFEIDSRIYDYYLSLMLPAGSSSGFPSRSARSQIYGKSDPRSESPPSQSYVTHFWNMIEPPRTSSSSSLPLDRNEYHTASLLESRTVVEGGTTGLRTWLASFFLAQYLILHPDLVSSKCIMELGSGIGFLGIIVASLQQLHESTLKEKGSCWLTDINDEVLNRCRNNVNLPCNISSIHSNIHYRILDWHESSEDDNSSMATIINDDINPDLILGADVAYDPSLIPPLVGTLKVALHHSLRPAIIAITLRNEETWNYFFSSVASASLHVEEITTGFDRPSFWETVENQDMYWVVKLFRITSTAQIKPE</sequence>
<gene>
    <name evidence="2" type="ORF">HYPSUDRAFT_177918</name>
</gene>
<dbReference type="Gene3D" id="3.40.50.150">
    <property type="entry name" value="Vaccinia Virus protein VP39"/>
    <property type="match status" value="1"/>
</dbReference>
<name>A0A0D2PJU3_HYPSF</name>
<evidence type="ECO:0008006" key="4">
    <source>
        <dbReference type="Google" id="ProtNLM"/>
    </source>
</evidence>
<evidence type="ECO:0000313" key="3">
    <source>
        <dbReference type="Proteomes" id="UP000054270"/>
    </source>
</evidence>
<dbReference type="GO" id="GO:0005737">
    <property type="term" value="C:cytoplasm"/>
    <property type="evidence" value="ECO:0007669"/>
    <property type="project" value="TreeGrafter"/>
</dbReference>
<protein>
    <recommendedName>
        <fullName evidence="4">FAM86 N-terminal domain-containing protein</fullName>
    </recommendedName>
</protein>
<organism evidence="2 3">
    <name type="scientific">Hypholoma sublateritium (strain FD-334 SS-4)</name>
    <dbReference type="NCBI Taxonomy" id="945553"/>
    <lineage>
        <taxon>Eukaryota</taxon>
        <taxon>Fungi</taxon>
        <taxon>Dikarya</taxon>
        <taxon>Basidiomycota</taxon>
        <taxon>Agaricomycotina</taxon>
        <taxon>Agaricomycetes</taxon>
        <taxon>Agaricomycetidae</taxon>
        <taxon>Agaricales</taxon>
        <taxon>Agaricineae</taxon>
        <taxon>Strophariaceae</taxon>
        <taxon>Hypholoma</taxon>
    </lineage>
</organism>
<dbReference type="Proteomes" id="UP000054270">
    <property type="component" value="Unassembled WGS sequence"/>
</dbReference>
<accession>A0A0D2PJU3</accession>
<evidence type="ECO:0000256" key="1">
    <source>
        <dbReference type="SAM" id="MobiDB-lite"/>
    </source>
</evidence>
<keyword evidence="3" id="KW-1185">Reference proteome</keyword>
<dbReference type="STRING" id="945553.A0A0D2PJU3"/>
<proteinExistence type="predicted"/>
<dbReference type="InterPro" id="IPR019410">
    <property type="entry name" value="Methyltransf_16"/>
</dbReference>